<evidence type="ECO:0000313" key="1">
    <source>
        <dbReference type="EMBL" id="CAK98595.1"/>
    </source>
</evidence>
<name>Q14PI4_SPICI</name>
<organism evidence="1">
    <name type="scientific">Spiroplasma citri</name>
    <dbReference type="NCBI Taxonomy" id="2133"/>
    <lineage>
        <taxon>Bacteria</taxon>
        <taxon>Bacillati</taxon>
        <taxon>Mycoplasmatota</taxon>
        <taxon>Mollicutes</taxon>
        <taxon>Entomoplasmatales</taxon>
        <taxon>Spiroplasmataceae</taxon>
        <taxon>Spiroplasma</taxon>
    </lineage>
</organism>
<dbReference type="EMBL" id="AM285304">
    <property type="protein sequence ID" value="CAK98595.1"/>
    <property type="molecule type" value="Genomic_DNA"/>
</dbReference>
<reference evidence="1" key="1">
    <citation type="journal article" date="2010" name="Appl. Environ. Microbiol.">
        <title>Partial chromosome sequence of Spiroplasma citri reveals extensive viral invasion and important gene decay.</title>
        <authorList>
            <person name="Carle P."/>
            <person name="Saillard C."/>
            <person name="Carrere N."/>
            <person name="Carrere S."/>
            <person name="Duret S."/>
            <person name="Eveillard S."/>
            <person name="Gaurivaud P."/>
            <person name="Gourgues G."/>
            <person name="Gouzy J."/>
            <person name="Salar P."/>
            <person name="Verdin E."/>
            <person name="Breton M."/>
            <person name="Blanchard A."/>
            <person name="Laigret F."/>
            <person name="Bove J.M."/>
            <person name="Renaudin J."/>
            <person name="Foissac X."/>
        </authorList>
    </citation>
    <scope>NUCLEOTIDE SEQUENCE</scope>
    <source>
        <strain evidence="1">GII3-3X</strain>
    </source>
</reference>
<sequence length="71" mass="8631">MFNMKGDIMRFKQRNWVWKINIFGKHIKVGAGKRNPFDYARVKKMTRELTKKQRLEAKTNKIITINFKKPY</sequence>
<dbReference type="AlphaFoldDB" id="Q14PI4"/>
<gene>
    <name evidence="1" type="ORF">SPICI03_130</name>
</gene>
<proteinExistence type="predicted"/>
<accession>Q14PI4</accession>
<protein>
    <submittedName>
        <fullName evidence="1">Uncharacterized protein</fullName>
    </submittedName>
</protein>